<sequence>MEVAAQLVPTLGQLVGEEFRQLRGVGGQVAELRDELATMNAILRMQSEAEDGTVDHFLREWMKQVRELAYDAEDCVDIYIFRIQCRLRDLGFVVWSKRLLSTLFSRRRLAGEIQALRARAVAISERHVRYSVSREALISRSAITPLAGVPVVSATNLGRAHPEFIGDQADVLAHQVMARDHSEDERKLKVFSIVGSGGLGKTRLATEVGRLLEAEFHVQAHVSVSQELDASEDIEEMLKRLLQQIANVKGNYEHSISLAEMDRMSVKDVAWRLSEILKGKRYLIVIDELWSITAWTGILSKLPENNCGSRVIVTTGVDTVVKACSLFKIYIYNIVPLSMDDSKRLFLRQVFGSMDASCPKELKDEMDGILSRCVGLPSSIVSIASFLVDYKSGGKDIWVKVRISLFGPQMERNPTDGMMLALTRYNLLPPYLKVFMMYLCIFPKGYTISKVRLLCRWIAEGLVEEKMGFTLFDVAEQYFDELIRRSMIVLGGDAIITNGKFETIFQVQDMMFQVMVYKSLEANFVSLVGSQYEGMSYHRVRRLSIHDGGQRQCHDSSSKKKTPLRGPTAEGMNLYYVRSLSMFDCEGHKLLDRLGEFTLLRMLDLENCKSVENKHMRAICRMYLLRYLGLKGTDISEMPREVRHLEHLQTLDVSETRLSCLPETVTELRKVERLKFSHKDVEKWTTMWKAPSRVSEMKALREVGNVIVDGVQAAQEIGKLEQVQAIDVYVDGRSEDKEMIRQELAFSPSKMYSLRSLNVGDITDGDHTLDYLIDLPSPPRLVRYLRLLGNIRRLPDWLGLLTNLVEFSISSTKLAQDGLFDILCKAPSLQRIVFDNSFYTGHQLVARTTHDFPALKVMRVPSADEWPKVFEFQEASMRTLEILELNFDGNIEKRIVGIEHLTNLKVVQLMGQEGNPALNHALEEIKAESDRRSEHNKFRYRVVYS</sequence>
<dbReference type="EnsemblPlants" id="AVESA.00010b.r2.7DG1400650.1">
    <property type="protein sequence ID" value="AVESA.00010b.r2.7DG1400650.1.CDS"/>
    <property type="gene ID" value="AVESA.00010b.r2.7DG1400650"/>
</dbReference>
<keyword evidence="2" id="KW-1185">Reference proteome</keyword>
<organism evidence="1 2">
    <name type="scientific">Avena sativa</name>
    <name type="common">Oat</name>
    <dbReference type="NCBI Taxonomy" id="4498"/>
    <lineage>
        <taxon>Eukaryota</taxon>
        <taxon>Viridiplantae</taxon>
        <taxon>Streptophyta</taxon>
        <taxon>Embryophyta</taxon>
        <taxon>Tracheophyta</taxon>
        <taxon>Spermatophyta</taxon>
        <taxon>Magnoliopsida</taxon>
        <taxon>Liliopsida</taxon>
        <taxon>Poales</taxon>
        <taxon>Poaceae</taxon>
        <taxon>BOP clade</taxon>
        <taxon>Pooideae</taxon>
        <taxon>Poodae</taxon>
        <taxon>Poeae</taxon>
        <taxon>Poeae Chloroplast Group 1 (Aveneae type)</taxon>
        <taxon>Aveninae</taxon>
        <taxon>Avena</taxon>
    </lineage>
</organism>
<protein>
    <submittedName>
        <fullName evidence="1">Uncharacterized protein</fullName>
    </submittedName>
</protein>
<accession>A0ACD6AKF6</accession>
<evidence type="ECO:0000313" key="2">
    <source>
        <dbReference type="Proteomes" id="UP001732700"/>
    </source>
</evidence>
<dbReference type="Proteomes" id="UP001732700">
    <property type="component" value="Chromosome 7D"/>
</dbReference>
<proteinExistence type="predicted"/>
<evidence type="ECO:0000313" key="1">
    <source>
        <dbReference type="EnsemblPlants" id="AVESA.00010b.r2.7DG1400650.1.CDS"/>
    </source>
</evidence>
<name>A0ACD6AKF6_AVESA</name>
<reference evidence="1" key="1">
    <citation type="submission" date="2021-05" db="EMBL/GenBank/DDBJ databases">
        <authorList>
            <person name="Scholz U."/>
            <person name="Mascher M."/>
            <person name="Fiebig A."/>
        </authorList>
    </citation>
    <scope>NUCLEOTIDE SEQUENCE [LARGE SCALE GENOMIC DNA]</scope>
</reference>
<reference evidence="1" key="2">
    <citation type="submission" date="2025-09" db="UniProtKB">
        <authorList>
            <consortium name="EnsemblPlants"/>
        </authorList>
    </citation>
    <scope>IDENTIFICATION</scope>
</reference>